<dbReference type="Proteomes" id="UP000276133">
    <property type="component" value="Unassembled WGS sequence"/>
</dbReference>
<feature type="transmembrane region" description="Helical" evidence="1">
    <location>
        <begin position="6"/>
        <end position="30"/>
    </location>
</feature>
<comment type="caution">
    <text evidence="2">The sequence shown here is derived from an EMBL/GenBank/DDBJ whole genome shotgun (WGS) entry which is preliminary data.</text>
</comment>
<organism evidence="2 3">
    <name type="scientific">Brachionus plicatilis</name>
    <name type="common">Marine rotifer</name>
    <name type="synonym">Brachionus muelleri</name>
    <dbReference type="NCBI Taxonomy" id="10195"/>
    <lineage>
        <taxon>Eukaryota</taxon>
        <taxon>Metazoa</taxon>
        <taxon>Spiralia</taxon>
        <taxon>Gnathifera</taxon>
        <taxon>Rotifera</taxon>
        <taxon>Eurotatoria</taxon>
        <taxon>Monogononta</taxon>
        <taxon>Pseudotrocha</taxon>
        <taxon>Ploima</taxon>
        <taxon>Brachionidae</taxon>
        <taxon>Brachionus</taxon>
    </lineage>
</organism>
<sequence length="62" mass="7491">MIFAIYFLSILENIIWFLRFGSFSFLTLFITRGKKQLDYASCKRNQKLEFTKMPFLNSRIKD</sequence>
<gene>
    <name evidence="2" type="ORF">BpHYR1_046317</name>
</gene>
<evidence type="ECO:0000313" key="3">
    <source>
        <dbReference type="Proteomes" id="UP000276133"/>
    </source>
</evidence>
<keyword evidence="1" id="KW-0472">Membrane</keyword>
<keyword evidence="1" id="KW-1133">Transmembrane helix</keyword>
<keyword evidence="1" id="KW-0812">Transmembrane</keyword>
<protein>
    <submittedName>
        <fullName evidence="2">Uncharacterized protein</fullName>
    </submittedName>
</protein>
<proteinExistence type="predicted"/>
<name>A0A3M7SFR4_BRAPC</name>
<keyword evidence="3" id="KW-1185">Reference proteome</keyword>
<reference evidence="2 3" key="1">
    <citation type="journal article" date="2018" name="Sci. Rep.">
        <title>Genomic signatures of local adaptation to the degree of environmental predictability in rotifers.</title>
        <authorList>
            <person name="Franch-Gras L."/>
            <person name="Hahn C."/>
            <person name="Garcia-Roger E.M."/>
            <person name="Carmona M.J."/>
            <person name="Serra M."/>
            <person name="Gomez A."/>
        </authorList>
    </citation>
    <scope>NUCLEOTIDE SEQUENCE [LARGE SCALE GENOMIC DNA]</scope>
    <source>
        <strain evidence="2">HYR1</strain>
    </source>
</reference>
<evidence type="ECO:0000313" key="2">
    <source>
        <dbReference type="EMBL" id="RNA34643.1"/>
    </source>
</evidence>
<accession>A0A3M7SFR4</accession>
<dbReference type="EMBL" id="REGN01001442">
    <property type="protein sequence ID" value="RNA34643.1"/>
    <property type="molecule type" value="Genomic_DNA"/>
</dbReference>
<dbReference type="AlphaFoldDB" id="A0A3M7SFR4"/>
<evidence type="ECO:0000256" key="1">
    <source>
        <dbReference type="SAM" id="Phobius"/>
    </source>
</evidence>